<dbReference type="InterPro" id="IPR024731">
    <property type="entry name" value="NELL2-like_EGF"/>
</dbReference>
<feature type="transmembrane region" description="Helical" evidence="3">
    <location>
        <begin position="20"/>
        <end position="40"/>
    </location>
</feature>
<keyword evidence="3" id="KW-0812">Transmembrane</keyword>
<keyword evidence="3" id="KW-0472">Membrane</keyword>
<gene>
    <name evidence="5" type="ORF">pdam_00025638</name>
</gene>
<evidence type="ECO:0000259" key="4">
    <source>
        <dbReference type="PROSITE" id="PS01186"/>
    </source>
</evidence>
<evidence type="ECO:0000256" key="1">
    <source>
        <dbReference type="ARBA" id="ARBA00022536"/>
    </source>
</evidence>
<dbReference type="OrthoDB" id="5945227at2759"/>
<dbReference type="CDD" id="cd00054">
    <property type="entry name" value="EGF_CA"/>
    <property type="match status" value="1"/>
</dbReference>
<dbReference type="Pfam" id="PF12947">
    <property type="entry name" value="EGF_3"/>
    <property type="match status" value="1"/>
</dbReference>
<dbReference type="AlphaFoldDB" id="A0A3M6V8P9"/>
<dbReference type="PROSITE" id="PS01186">
    <property type="entry name" value="EGF_2"/>
    <property type="match status" value="1"/>
</dbReference>
<comment type="caution">
    <text evidence="5">The sequence shown here is derived from an EMBL/GenBank/DDBJ whole genome shotgun (WGS) entry which is preliminary data.</text>
</comment>
<feature type="domain" description="EGF-like" evidence="4">
    <location>
        <begin position="188"/>
        <end position="201"/>
    </location>
</feature>
<organism evidence="5 6">
    <name type="scientific">Pocillopora damicornis</name>
    <name type="common">Cauliflower coral</name>
    <name type="synonym">Millepora damicornis</name>
    <dbReference type="NCBI Taxonomy" id="46731"/>
    <lineage>
        <taxon>Eukaryota</taxon>
        <taxon>Metazoa</taxon>
        <taxon>Cnidaria</taxon>
        <taxon>Anthozoa</taxon>
        <taxon>Hexacorallia</taxon>
        <taxon>Scleractinia</taxon>
        <taxon>Astrocoeniina</taxon>
        <taxon>Pocilloporidae</taxon>
        <taxon>Pocillopora</taxon>
    </lineage>
</organism>
<evidence type="ECO:0000313" key="5">
    <source>
        <dbReference type="EMBL" id="RMX61358.1"/>
    </source>
</evidence>
<dbReference type="Proteomes" id="UP000275408">
    <property type="component" value="Unassembled WGS sequence"/>
</dbReference>
<keyword evidence="3" id="KW-1133">Transmembrane helix</keyword>
<evidence type="ECO:0000313" key="6">
    <source>
        <dbReference type="Proteomes" id="UP000275408"/>
    </source>
</evidence>
<evidence type="ECO:0000256" key="2">
    <source>
        <dbReference type="ARBA" id="ARBA00023157"/>
    </source>
</evidence>
<dbReference type="STRING" id="46731.A0A3M6V8P9"/>
<dbReference type="EMBL" id="RCHS01000026">
    <property type="protein sequence ID" value="RMX61358.1"/>
    <property type="molecule type" value="Genomic_DNA"/>
</dbReference>
<keyword evidence="1" id="KW-0245">EGF-like domain</keyword>
<name>A0A3M6V8P9_POCDA</name>
<proteinExistence type="predicted"/>
<protein>
    <recommendedName>
        <fullName evidence="4">EGF-like domain-containing protein</fullName>
    </recommendedName>
</protein>
<reference evidence="5 6" key="1">
    <citation type="journal article" date="2018" name="Sci. Rep.">
        <title>Comparative analysis of the Pocillopora damicornis genome highlights role of immune system in coral evolution.</title>
        <authorList>
            <person name="Cunning R."/>
            <person name="Bay R.A."/>
            <person name="Gillette P."/>
            <person name="Baker A.C."/>
            <person name="Traylor-Knowles N."/>
        </authorList>
    </citation>
    <scope>NUCLEOTIDE SEQUENCE [LARGE SCALE GENOMIC DNA]</scope>
    <source>
        <strain evidence="5">RSMAS</strain>
        <tissue evidence="5">Whole animal</tissue>
    </source>
</reference>
<feature type="transmembrane region" description="Helical" evidence="3">
    <location>
        <begin position="52"/>
        <end position="71"/>
    </location>
</feature>
<keyword evidence="6" id="KW-1185">Reference proteome</keyword>
<keyword evidence="2" id="KW-1015">Disulfide bond</keyword>
<sequence length="259" mass="29600">MFETKPSIKCPPFAITFFAVYLWMTAYLSLCPFNFIVSFLVRLTSTVVKEFFHLPVFLILLVLFHSVNTQYHRDSCENSFSGGAIGDECLRESYRDVRCQSFNYVFIQEKCELSNRIKEAGPEDFVPNSELFSVPFQSCLQTRARKSRRVKVDSSKCFAYSSTGECNTCVSVCDVNADWENTLGSYRCSCRAGFSGDGHTCKEFIVCPSPEKSALQEQRYDPRSFPGVPGKDFLCVFLPNDQTYDRQQDSIVPDRKAYR</sequence>
<dbReference type="InterPro" id="IPR000742">
    <property type="entry name" value="EGF"/>
</dbReference>
<dbReference type="Gene3D" id="2.10.25.10">
    <property type="entry name" value="Laminin"/>
    <property type="match status" value="1"/>
</dbReference>
<accession>A0A3M6V8P9</accession>
<evidence type="ECO:0000256" key="3">
    <source>
        <dbReference type="SAM" id="Phobius"/>
    </source>
</evidence>